<reference evidence="1 2" key="1">
    <citation type="submission" date="2024-04" db="EMBL/GenBank/DDBJ databases">
        <authorList>
            <person name="Rising A."/>
            <person name="Reimegard J."/>
            <person name="Sonavane S."/>
            <person name="Akerstrom W."/>
            <person name="Nylinder S."/>
            <person name="Hedman E."/>
            <person name="Kallberg Y."/>
        </authorList>
    </citation>
    <scope>NUCLEOTIDE SEQUENCE [LARGE SCALE GENOMIC DNA]</scope>
</reference>
<gene>
    <name evidence="1" type="ORF">LARSCL_LOCUS7841</name>
</gene>
<dbReference type="AlphaFoldDB" id="A0AAV1ZWV5"/>
<name>A0AAV1ZWV5_9ARAC</name>
<organism evidence="1 2">
    <name type="scientific">Larinioides sclopetarius</name>
    <dbReference type="NCBI Taxonomy" id="280406"/>
    <lineage>
        <taxon>Eukaryota</taxon>
        <taxon>Metazoa</taxon>
        <taxon>Ecdysozoa</taxon>
        <taxon>Arthropoda</taxon>
        <taxon>Chelicerata</taxon>
        <taxon>Arachnida</taxon>
        <taxon>Araneae</taxon>
        <taxon>Araneomorphae</taxon>
        <taxon>Entelegynae</taxon>
        <taxon>Araneoidea</taxon>
        <taxon>Araneidae</taxon>
        <taxon>Larinioides</taxon>
    </lineage>
</organism>
<dbReference type="Proteomes" id="UP001497382">
    <property type="component" value="Unassembled WGS sequence"/>
</dbReference>
<accession>A0AAV1ZWV5</accession>
<sequence>MQKTEKRIFGMMKAFVSSEDYPSDGNMACNLYCN</sequence>
<keyword evidence="2" id="KW-1185">Reference proteome</keyword>
<evidence type="ECO:0000313" key="1">
    <source>
        <dbReference type="EMBL" id="CAL1275007.1"/>
    </source>
</evidence>
<comment type="caution">
    <text evidence="1">The sequence shown here is derived from an EMBL/GenBank/DDBJ whole genome shotgun (WGS) entry which is preliminary data.</text>
</comment>
<proteinExistence type="predicted"/>
<protein>
    <submittedName>
        <fullName evidence="1">Uncharacterized protein</fullName>
    </submittedName>
</protein>
<evidence type="ECO:0000313" key="2">
    <source>
        <dbReference type="Proteomes" id="UP001497382"/>
    </source>
</evidence>
<dbReference type="EMBL" id="CAXIEN010000081">
    <property type="protein sequence ID" value="CAL1275007.1"/>
    <property type="molecule type" value="Genomic_DNA"/>
</dbReference>